<evidence type="ECO:0000313" key="3">
    <source>
        <dbReference type="Proteomes" id="UP001165395"/>
    </source>
</evidence>
<keyword evidence="3" id="KW-1185">Reference proteome</keyword>
<proteinExistence type="predicted"/>
<accession>A0ABS8D9F0</accession>
<dbReference type="EMBL" id="JAJBZT010000009">
    <property type="protein sequence ID" value="MCB6184839.1"/>
    <property type="molecule type" value="Genomic_DNA"/>
</dbReference>
<reference evidence="2" key="1">
    <citation type="submission" date="2021-10" db="EMBL/GenBank/DDBJ databases">
        <title>The complete genome sequence of Leeia sp. TBRC 13508.</title>
        <authorList>
            <person name="Charoenyingcharoen P."/>
            <person name="Yukphan P."/>
        </authorList>
    </citation>
    <scope>NUCLEOTIDE SEQUENCE</scope>
    <source>
        <strain evidence="2">TBRC 13508</strain>
    </source>
</reference>
<evidence type="ECO:0000256" key="1">
    <source>
        <dbReference type="SAM" id="Phobius"/>
    </source>
</evidence>
<feature type="transmembrane region" description="Helical" evidence="1">
    <location>
        <begin position="13"/>
        <end position="32"/>
    </location>
</feature>
<dbReference type="RefSeq" id="WP_227181655.1">
    <property type="nucleotide sequence ID" value="NZ_JAJBZT010000009.1"/>
</dbReference>
<dbReference type="InterPro" id="IPR021494">
    <property type="entry name" value="DUF3149"/>
</dbReference>
<dbReference type="Pfam" id="PF11346">
    <property type="entry name" value="DUF3149"/>
    <property type="match status" value="1"/>
</dbReference>
<keyword evidence="1" id="KW-1133">Transmembrane helix</keyword>
<organism evidence="2 3">
    <name type="scientific">Leeia speluncae</name>
    <dbReference type="NCBI Taxonomy" id="2884804"/>
    <lineage>
        <taxon>Bacteria</taxon>
        <taxon>Pseudomonadati</taxon>
        <taxon>Pseudomonadota</taxon>
        <taxon>Betaproteobacteria</taxon>
        <taxon>Neisseriales</taxon>
        <taxon>Leeiaceae</taxon>
        <taxon>Leeia</taxon>
    </lineage>
</organism>
<sequence>MQELFKELFTTDIGLLSLFTIGFVLIMGIYIFNFVRRHVAEDTAAHQNDGKTTKPGASL</sequence>
<gene>
    <name evidence="2" type="ORF">LIN78_14925</name>
</gene>
<dbReference type="Proteomes" id="UP001165395">
    <property type="component" value="Unassembled WGS sequence"/>
</dbReference>
<comment type="caution">
    <text evidence="2">The sequence shown here is derived from an EMBL/GenBank/DDBJ whole genome shotgun (WGS) entry which is preliminary data.</text>
</comment>
<protein>
    <submittedName>
        <fullName evidence="2">DUF3149 domain-containing protein</fullName>
    </submittedName>
</protein>
<keyword evidence="1" id="KW-0812">Transmembrane</keyword>
<name>A0ABS8D9F0_9NEIS</name>
<evidence type="ECO:0000313" key="2">
    <source>
        <dbReference type="EMBL" id="MCB6184839.1"/>
    </source>
</evidence>
<keyword evidence="1" id="KW-0472">Membrane</keyword>